<evidence type="ECO:0000313" key="4">
    <source>
        <dbReference type="Proteomes" id="UP000774617"/>
    </source>
</evidence>
<proteinExistence type="predicted"/>
<feature type="chain" id="PRO_5046969680" description="Secreted protein" evidence="2">
    <location>
        <begin position="20"/>
        <end position="75"/>
    </location>
</feature>
<accession>A0ABQ8GM64</accession>
<comment type="caution">
    <text evidence="3">The sequence shown here is derived from an EMBL/GenBank/DDBJ whole genome shotgun (WGS) entry which is preliminary data.</text>
</comment>
<feature type="region of interest" description="Disordered" evidence="1">
    <location>
        <begin position="25"/>
        <end position="52"/>
    </location>
</feature>
<organism evidence="3 4">
    <name type="scientific">Macrophomina phaseolina</name>
    <dbReference type="NCBI Taxonomy" id="35725"/>
    <lineage>
        <taxon>Eukaryota</taxon>
        <taxon>Fungi</taxon>
        <taxon>Dikarya</taxon>
        <taxon>Ascomycota</taxon>
        <taxon>Pezizomycotina</taxon>
        <taxon>Dothideomycetes</taxon>
        <taxon>Dothideomycetes incertae sedis</taxon>
        <taxon>Botryosphaeriales</taxon>
        <taxon>Botryosphaeriaceae</taxon>
        <taxon>Macrophomina</taxon>
    </lineage>
</organism>
<evidence type="ECO:0000256" key="1">
    <source>
        <dbReference type="SAM" id="MobiDB-lite"/>
    </source>
</evidence>
<evidence type="ECO:0008006" key="5">
    <source>
        <dbReference type="Google" id="ProtNLM"/>
    </source>
</evidence>
<name>A0ABQ8GM64_9PEZI</name>
<gene>
    <name evidence="3" type="ORF">B0J12DRAFT_342889</name>
</gene>
<sequence length="75" mass="8289">MLVHVSIPLVFCLVDTSTAARSRSKLVALPRSPDRQDDEMSSQKSKARTPGELLRENRMVCVSGLEIDNLANGYD</sequence>
<keyword evidence="4" id="KW-1185">Reference proteome</keyword>
<reference evidence="3 4" key="1">
    <citation type="journal article" date="2021" name="Nat. Commun.">
        <title>Genetic determinants of endophytism in the Arabidopsis root mycobiome.</title>
        <authorList>
            <person name="Mesny F."/>
            <person name="Miyauchi S."/>
            <person name="Thiergart T."/>
            <person name="Pickel B."/>
            <person name="Atanasova L."/>
            <person name="Karlsson M."/>
            <person name="Huettel B."/>
            <person name="Barry K.W."/>
            <person name="Haridas S."/>
            <person name="Chen C."/>
            <person name="Bauer D."/>
            <person name="Andreopoulos W."/>
            <person name="Pangilinan J."/>
            <person name="LaButti K."/>
            <person name="Riley R."/>
            <person name="Lipzen A."/>
            <person name="Clum A."/>
            <person name="Drula E."/>
            <person name="Henrissat B."/>
            <person name="Kohler A."/>
            <person name="Grigoriev I.V."/>
            <person name="Martin F.M."/>
            <person name="Hacquard S."/>
        </authorList>
    </citation>
    <scope>NUCLEOTIDE SEQUENCE [LARGE SCALE GENOMIC DNA]</scope>
    <source>
        <strain evidence="3 4">MPI-SDFR-AT-0080</strain>
    </source>
</reference>
<dbReference type="Proteomes" id="UP000774617">
    <property type="component" value="Unassembled WGS sequence"/>
</dbReference>
<evidence type="ECO:0000256" key="2">
    <source>
        <dbReference type="SAM" id="SignalP"/>
    </source>
</evidence>
<feature type="signal peptide" evidence="2">
    <location>
        <begin position="1"/>
        <end position="19"/>
    </location>
</feature>
<protein>
    <recommendedName>
        <fullName evidence="5">Secreted protein</fullName>
    </recommendedName>
</protein>
<dbReference type="EMBL" id="JAGTJR010000005">
    <property type="protein sequence ID" value="KAH7060749.1"/>
    <property type="molecule type" value="Genomic_DNA"/>
</dbReference>
<evidence type="ECO:0000313" key="3">
    <source>
        <dbReference type="EMBL" id="KAH7060749.1"/>
    </source>
</evidence>
<keyword evidence="2" id="KW-0732">Signal</keyword>